<dbReference type="SUPFAM" id="SSF52743">
    <property type="entry name" value="Subtilisin-like"/>
    <property type="match status" value="1"/>
</dbReference>
<proteinExistence type="inferred from homology"/>
<evidence type="ECO:0000313" key="14">
    <source>
        <dbReference type="EMBL" id="KAK9126447.1"/>
    </source>
</evidence>
<evidence type="ECO:0000256" key="7">
    <source>
        <dbReference type="ARBA" id="ARBA00023180"/>
    </source>
</evidence>
<dbReference type="InterPro" id="IPR036852">
    <property type="entry name" value="Peptidase_S8/S53_dom_sf"/>
</dbReference>
<dbReference type="EMBL" id="JBBNAG010000006">
    <property type="protein sequence ID" value="KAK9126447.1"/>
    <property type="molecule type" value="Genomic_DNA"/>
</dbReference>
<evidence type="ECO:0000313" key="15">
    <source>
        <dbReference type="Proteomes" id="UP001419268"/>
    </source>
</evidence>
<dbReference type="InterPro" id="IPR000209">
    <property type="entry name" value="Peptidase_S8/S53_dom"/>
</dbReference>
<keyword evidence="7" id="KW-0325">Glycoprotein</keyword>
<dbReference type="InterPro" id="IPR045051">
    <property type="entry name" value="SBT"/>
</dbReference>
<feature type="domain" description="Subtilisin-like protease fibronectin type-III" evidence="13">
    <location>
        <begin position="576"/>
        <end position="678"/>
    </location>
</feature>
<feature type="domain" description="Peptidase S8/S53" evidence="11">
    <location>
        <begin position="68"/>
        <end position="511"/>
    </location>
</feature>
<dbReference type="PROSITE" id="PS51892">
    <property type="entry name" value="SUBTILASE"/>
    <property type="match status" value="1"/>
</dbReference>
<evidence type="ECO:0000256" key="8">
    <source>
        <dbReference type="PIRSR" id="PIRSR615500-1"/>
    </source>
</evidence>
<dbReference type="PRINTS" id="PR00723">
    <property type="entry name" value="SUBTILISIN"/>
</dbReference>
<dbReference type="PROSITE" id="PS00138">
    <property type="entry name" value="SUBTILASE_SER"/>
    <property type="match status" value="1"/>
</dbReference>
<reference evidence="14 15" key="1">
    <citation type="submission" date="2024-01" db="EMBL/GenBank/DDBJ databases">
        <title>Genome assemblies of Stephania.</title>
        <authorList>
            <person name="Yang L."/>
        </authorList>
    </citation>
    <scope>NUCLEOTIDE SEQUENCE [LARGE SCALE GENOMIC DNA]</scope>
    <source>
        <strain evidence="14">JXDWG</strain>
        <tissue evidence="14">Leaf</tissue>
    </source>
</reference>
<protein>
    <submittedName>
        <fullName evidence="14">Uncharacterized protein</fullName>
    </submittedName>
</protein>
<sequence>MEHKIYSYGRSINAFAARLLPHEAERLRGLQGVVSVFPSTVRKVVTARSWDFVGLPLSAERNITVESDLIVGLLDTGIDMDNPIFNDKGFGPPPAKWKGSCDKGDNFTGCNNKVIGARYYSNGAAPPYEVVTPADFEGHGTHTASTAAGLAMAGASFYGLGKGTVRGGVPSARIAMYKTCWTLSCTDIDMLAAFDDAIADGVDIMSISIASNTVQTYYTDVLAIGAFHAMRKGILTVCAGGNEGPSYGVVKNNAPWIFTVAASTLDRNFVTEVTLGDGRKFPGSTVINSFSLGRKNYPLTDALRAANKSTPSGSTISNCDAAALDANMVKGKIIQCDFFDPGSAELAISAIKGVGIIFSESSEEVKDHNSPTPIPTTVVTSKQAMIINHYINTTKNPTAVIEKTKIVKQSAPFVGSFSSRGPNPNSNTILKPDIAAPGVNILAGYTRLLSPSGFYSDKRIVNYNFMSGTSMACPHVAGASAYVKSMHPHWSPAAIKSALMTTTTDVVENGLYGGPFAYGAGQMSPSTAVNPGLIYDLGEPDYISFLCNEGLSGSLLGMIVGTGPVKCPNYSKPNYNMNYPSMQYSGQANSTNPTINVVFTRTVTNVGHAKSVYKATVKRVDKGLSVRVVPKTLKFNEVGEKKSYKVLVKTNGTSSVPYWSGLLEWNDSKHRVRSQIVIIDESSPL</sequence>
<dbReference type="Gene3D" id="3.40.50.200">
    <property type="entry name" value="Peptidase S8/S53 domain"/>
    <property type="match status" value="1"/>
</dbReference>
<accession>A0AAP0J2L3</accession>
<dbReference type="CDD" id="cd02120">
    <property type="entry name" value="PA_subtilisin_like"/>
    <property type="match status" value="1"/>
</dbReference>
<keyword evidence="4" id="KW-0732">Signal</keyword>
<dbReference type="CDD" id="cd04852">
    <property type="entry name" value="Peptidases_S8_3"/>
    <property type="match status" value="1"/>
</dbReference>
<evidence type="ECO:0000259" key="12">
    <source>
        <dbReference type="Pfam" id="PF05922"/>
    </source>
</evidence>
<dbReference type="GO" id="GO:0005576">
    <property type="term" value="C:extracellular region"/>
    <property type="evidence" value="ECO:0007669"/>
    <property type="project" value="UniProtKB-SubCell"/>
</dbReference>
<dbReference type="Gene3D" id="3.50.30.30">
    <property type="match status" value="1"/>
</dbReference>
<evidence type="ECO:0000256" key="1">
    <source>
        <dbReference type="ARBA" id="ARBA00004613"/>
    </source>
</evidence>
<dbReference type="InterPro" id="IPR041469">
    <property type="entry name" value="Subtilisin-like_FN3"/>
</dbReference>
<evidence type="ECO:0000256" key="9">
    <source>
        <dbReference type="PROSITE-ProRule" id="PRU01240"/>
    </source>
</evidence>
<organism evidence="14 15">
    <name type="scientific">Stephania cephalantha</name>
    <dbReference type="NCBI Taxonomy" id="152367"/>
    <lineage>
        <taxon>Eukaryota</taxon>
        <taxon>Viridiplantae</taxon>
        <taxon>Streptophyta</taxon>
        <taxon>Embryophyta</taxon>
        <taxon>Tracheophyta</taxon>
        <taxon>Spermatophyta</taxon>
        <taxon>Magnoliopsida</taxon>
        <taxon>Ranunculales</taxon>
        <taxon>Menispermaceae</taxon>
        <taxon>Menispermoideae</taxon>
        <taxon>Cissampelideae</taxon>
        <taxon>Stephania</taxon>
    </lineage>
</organism>
<dbReference type="FunFam" id="3.40.50.200:FF:000006">
    <property type="entry name" value="Subtilisin-like protease SBT1.5"/>
    <property type="match status" value="1"/>
</dbReference>
<keyword evidence="3 9" id="KW-0645">Protease</keyword>
<dbReference type="Pfam" id="PF00082">
    <property type="entry name" value="Peptidase_S8"/>
    <property type="match status" value="1"/>
</dbReference>
<dbReference type="InterPro" id="IPR010259">
    <property type="entry name" value="S8pro/Inhibitor_I9"/>
</dbReference>
<evidence type="ECO:0000256" key="6">
    <source>
        <dbReference type="ARBA" id="ARBA00022825"/>
    </source>
</evidence>
<dbReference type="InterPro" id="IPR034197">
    <property type="entry name" value="Peptidases_S8_3"/>
</dbReference>
<comment type="subcellular location">
    <subcellularLocation>
        <location evidence="1">Secreted</location>
    </subcellularLocation>
</comment>
<dbReference type="PANTHER" id="PTHR10795">
    <property type="entry name" value="PROPROTEIN CONVERTASE SUBTILISIN/KEXIN"/>
    <property type="match status" value="1"/>
</dbReference>
<dbReference type="AlphaFoldDB" id="A0AAP0J2L3"/>
<dbReference type="InterPro" id="IPR023828">
    <property type="entry name" value="Peptidase_S8_Ser-AS"/>
</dbReference>
<dbReference type="Proteomes" id="UP001419268">
    <property type="component" value="Unassembled WGS sequence"/>
</dbReference>
<comment type="similarity">
    <text evidence="2 9 10">Belongs to the peptidase S8 family.</text>
</comment>
<evidence type="ECO:0000256" key="4">
    <source>
        <dbReference type="ARBA" id="ARBA00022729"/>
    </source>
</evidence>
<dbReference type="Gene3D" id="2.60.40.2310">
    <property type="match status" value="1"/>
</dbReference>
<dbReference type="GO" id="GO:0006508">
    <property type="term" value="P:proteolysis"/>
    <property type="evidence" value="ECO:0007669"/>
    <property type="project" value="UniProtKB-KW"/>
</dbReference>
<feature type="active site" description="Charge relay system" evidence="8 9">
    <location>
        <position position="75"/>
    </location>
</feature>
<evidence type="ECO:0000259" key="13">
    <source>
        <dbReference type="Pfam" id="PF17766"/>
    </source>
</evidence>
<evidence type="ECO:0000259" key="11">
    <source>
        <dbReference type="Pfam" id="PF00082"/>
    </source>
</evidence>
<feature type="active site" description="Charge relay system" evidence="8 9">
    <location>
        <position position="470"/>
    </location>
</feature>
<keyword evidence="15" id="KW-1185">Reference proteome</keyword>
<evidence type="ECO:0000256" key="5">
    <source>
        <dbReference type="ARBA" id="ARBA00022801"/>
    </source>
</evidence>
<name>A0AAP0J2L3_9MAGN</name>
<comment type="caution">
    <text evidence="14">The sequence shown here is derived from an EMBL/GenBank/DDBJ whole genome shotgun (WGS) entry which is preliminary data.</text>
</comment>
<dbReference type="Pfam" id="PF17766">
    <property type="entry name" value="fn3_6"/>
    <property type="match status" value="1"/>
</dbReference>
<feature type="active site" description="Charge relay system" evidence="8 9">
    <location>
        <position position="139"/>
    </location>
</feature>
<feature type="domain" description="Inhibitor I9" evidence="12">
    <location>
        <begin position="3"/>
        <end position="43"/>
    </location>
</feature>
<keyword evidence="5 9" id="KW-0378">Hydrolase</keyword>
<dbReference type="InterPro" id="IPR015500">
    <property type="entry name" value="Peptidase_S8_subtilisin-rel"/>
</dbReference>
<dbReference type="InterPro" id="IPR037045">
    <property type="entry name" value="S8pro/Inhibitor_I9_sf"/>
</dbReference>
<dbReference type="Pfam" id="PF05922">
    <property type="entry name" value="Inhibitor_I9"/>
    <property type="match status" value="1"/>
</dbReference>
<dbReference type="GO" id="GO:0004252">
    <property type="term" value="F:serine-type endopeptidase activity"/>
    <property type="evidence" value="ECO:0007669"/>
    <property type="project" value="UniProtKB-UniRule"/>
</dbReference>
<dbReference type="InterPro" id="IPR023827">
    <property type="entry name" value="Peptidase_S8_Asp-AS"/>
</dbReference>
<gene>
    <name evidence="14" type="ORF">Scep_015293</name>
</gene>
<evidence type="ECO:0000256" key="10">
    <source>
        <dbReference type="RuleBase" id="RU003355"/>
    </source>
</evidence>
<evidence type="ECO:0000256" key="2">
    <source>
        <dbReference type="ARBA" id="ARBA00011073"/>
    </source>
</evidence>
<keyword evidence="6 9" id="KW-0720">Serine protease</keyword>
<dbReference type="Gene3D" id="3.30.70.80">
    <property type="entry name" value="Peptidase S8 propeptide/proteinase inhibitor I9"/>
    <property type="match status" value="1"/>
</dbReference>
<dbReference type="PROSITE" id="PS00136">
    <property type="entry name" value="SUBTILASE_ASP"/>
    <property type="match status" value="1"/>
</dbReference>
<evidence type="ECO:0000256" key="3">
    <source>
        <dbReference type="ARBA" id="ARBA00022670"/>
    </source>
</evidence>